<sequence>MFDEHIRRSAARLGVEPIAFEHPLEQDVLNAFAGGATRTVILTGTAGDGKSNLCGRLWQALGGTHAEWSSDNVYFRLETIVAEKPVTLHLIRDLTALPDLDPAGRFTSKSVLLQELGSALFEPGSDIYLLAANDGQLIETWKKLGTAGARAHAVFEARLMEEEDPEPADALRFFNLSTVSSGTVLRLSLDSLLQHDGWKACYEDAEDDGFFGPKCPIRRNYELLCQPLVRKRLQDLFELCDFNELHTPIRRVLMLLANAVLGHASTWVKDRLLLPRDVREVISRDETHLSSLYNNIFGANLTATKRETLEIFDYLGRFGVGQETTNRIDNILIFGAEDENLKPYYDALMVSDTFYGATGRYRAAQHAYVEMPELLVGDRHVFLDMLLTQRRGLFFKIPQDWADELHLWELTVFSKAGEYLAAFGETTSATPRVGRHIVAGLVNGLNRIFTGLLVASERELLLATSLSFSTARISQLLEDRIAISSRGRLEKVEIMVRHGFPHLDVYLPNGERRSLKLNLTRYEFLMRVSEGALPGNFSRECYEDILSFKSALLAAAAREHDETEDLTFRLLSLDATGYPVDDVVEIANV</sequence>
<dbReference type="EMBL" id="JAVRAF010000007">
    <property type="protein sequence ID" value="MDX8304360.1"/>
    <property type="molecule type" value="Genomic_DNA"/>
</dbReference>
<dbReference type="AlphaFoldDB" id="A0AAW9FN49"/>
<accession>A0AAW9FN49</accession>
<evidence type="ECO:0000313" key="1">
    <source>
        <dbReference type="EMBL" id="MDX8304360.1"/>
    </source>
</evidence>
<organism evidence="1">
    <name type="scientific">Agrobacterium rosae</name>
    <dbReference type="NCBI Taxonomy" id="1972867"/>
    <lineage>
        <taxon>Bacteria</taxon>
        <taxon>Pseudomonadati</taxon>
        <taxon>Pseudomonadota</taxon>
        <taxon>Alphaproteobacteria</taxon>
        <taxon>Hyphomicrobiales</taxon>
        <taxon>Rhizobiaceae</taxon>
        <taxon>Rhizobium/Agrobacterium group</taxon>
        <taxon>Agrobacterium</taxon>
    </lineage>
</organism>
<reference evidence="1" key="1">
    <citation type="journal article" date="2023" name="Phytobiomes J">
        <title>Deciphering the key players within the bacterial microbiota associated with aerial crown gall tumors on rhododendron: Insights into the gallobiome.</title>
        <authorList>
            <person name="Kuzmanovic N."/>
            <person name="Nesme J."/>
            <person name="Wolf J."/>
            <person name="Neumann-Schaal M."/>
            <person name="Petersen J."/>
            <person name="Fernandez-Gnecco G."/>
            <person name="Sproeer C."/>
            <person name="Bunk B."/>
            <person name="Overmann J."/>
            <person name="Sorensen S.J."/>
            <person name="Idczak E."/>
            <person name="Smalla K."/>
        </authorList>
    </citation>
    <scope>NUCLEOTIDE SEQUENCE</scope>
    <source>
        <strain evidence="1">Rho-11.1</strain>
    </source>
</reference>
<proteinExistence type="predicted"/>
<dbReference type="RefSeq" id="WP_320203102.1">
    <property type="nucleotide sequence ID" value="NZ_CP192782.1"/>
</dbReference>
<evidence type="ECO:0008006" key="2">
    <source>
        <dbReference type="Google" id="ProtNLM"/>
    </source>
</evidence>
<name>A0AAW9FN49_9HYPH</name>
<protein>
    <recommendedName>
        <fullName evidence="2">DNA phosphorothioation-dependent restriction protein DptF</fullName>
    </recommendedName>
</protein>
<comment type="caution">
    <text evidence="1">The sequence shown here is derived from an EMBL/GenBank/DDBJ whole genome shotgun (WGS) entry which is preliminary data.</text>
</comment>
<gene>
    <name evidence="1" type="ORF">RMR22_19035</name>
</gene>